<evidence type="ECO:0000256" key="1">
    <source>
        <dbReference type="SAM" id="Coils"/>
    </source>
</evidence>
<feature type="coiled-coil region" evidence="1">
    <location>
        <begin position="24"/>
        <end position="65"/>
    </location>
</feature>
<organism evidence="2 3">
    <name type="scientific">Somion occarium</name>
    <dbReference type="NCBI Taxonomy" id="3059160"/>
    <lineage>
        <taxon>Eukaryota</taxon>
        <taxon>Fungi</taxon>
        <taxon>Dikarya</taxon>
        <taxon>Basidiomycota</taxon>
        <taxon>Agaricomycotina</taxon>
        <taxon>Agaricomycetes</taxon>
        <taxon>Polyporales</taxon>
        <taxon>Cerrenaceae</taxon>
        <taxon>Somion</taxon>
    </lineage>
</organism>
<accession>A0ABP1CEW2</accession>
<gene>
    <name evidence="2" type="ORF">GFSPODELE1_LOCUS168</name>
</gene>
<keyword evidence="3" id="KW-1185">Reference proteome</keyword>
<keyword evidence="1" id="KW-0175">Coiled coil</keyword>
<name>A0ABP1CEW2_9APHY</name>
<evidence type="ECO:0000313" key="2">
    <source>
        <dbReference type="EMBL" id="CAL1694120.1"/>
    </source>
</evidence>
<dbReference type="Proteomes" id="UP001497453">
    <property type="component" value="Chromosome 1"/>
</dbReference>
<sequence>MDAIGAILNLTSLIELAYKVTANLSKYYSDVKEAENSRQRFTEELRAVVQTLESLKDLHERLLQQSSTENRMRLAALDPILRENSAQTSFYMSLKDFMEWLEKKTATQSRMGRREKLRWPLKGKKKIEKLMP</sequence>
<reference evidence="3" key="1">
    <citation type="submission" date="2024-04" db="EMBL/GenBank/DDBJ databases">
        <authorList>
            <person name="Shaw F."/>
            <person name="Minotto A."/>
        </authorList>
    </citation>
    <scope>NUCLEOTIDE SEQUENCE [LARGE SCALE GENOMIC DNA]</scope>
</reference>
<evidence type="ECO:0000313" key="3">
    <source>
        <dbReference type="Proteomes" id="UP001497453"/>
    </source>
</evidence>
<dbReference type="EMBL" id="OZ037944">
    <property type="protein sequence ID" value="CAL1694120.1"/>
    <property type="molecule type" value="Genomic_DNA"/>
</dbReference>
<proteinExistence type="predicted"/>
<protein>
    <submittedName>
        <fullName evidence="2">Uncharacterized protein</fullName>
    </submittedName>
</protein>